<dbReference type="InterPro" id="IPR030678">
    <property type="entry name" value="Peptide/Ni-bd"/>
</dbReference>
<feature type="chain" id="PRO_5003163308" evidence="6">
    <location>
        <begin position="34"/>
        <end position="605"/>
    </location>
</feature>
<dbReference type="RefSeq" id="WP_003962061.1">
    <property type="nucleotide sequence ID" value="NZ_CM000913.1"/>
</dbReference>
<feature type="transmembrane region" description="Helical" evidence="5">
    <location>
        <begin position="575"/>
        <end position="595"/>
    </location>
</feature>
<dbReference type="AlphaFoldDB" id="E2Q969"/>
<dbReference type="InterPro" id="IPR039424">
    <property type="entry name" value="SBP_5"/>
</dbReference>
<dbReference type="KEGG" id="sclf:BB341_05860"/>
<dbReference type="GeneID" id="93728936"/>
<dbReference type="GO" id="GO:0030313">
    <property type="term" value="C:cell envelope"/>
    <property type="evidence" value="ECO:0007669"/>
    <property type="project" value="UniProtKB-SubCell"/>
</dbReference>
<evidence type="ECO:0000256" key="4">
    <source>
        <dbReference type="ARBA" id="ARBA00022729"/>
    </source>
</evidence>
<reference evidence="8 9" key="1">
    <citation type="journal article" date="2010" name="Genome Biol. Evol.">
        <title>The sequence of a 1.8-mb bacterial linear plasmid reveals a rich evolutionary reservoir of secondary metabolic pathways.</title>
        <authorList>
            <person name="Medema M.H."/>
            <person name="Trefzer A."/>
            <person name="Kovalchuk A."/>
            <person name="van den Berg M."/>
            <person name="Mueller U."/>
            <person name="Heijne W."/>
            <person name="Wu L."/>
            <person name="Alam M.T."/>
            <person name="Ronning C.M."/>
            <person name="Nierman W.C."/>
            <person name="Bovenberg R.A.L."/>
            <person name="Breitling R."/>
            <person name="Takano E."/>
        </authorList>
    </citation>
    <scope>NUCLEOTIDE SEQUENCE [LARGE SCALE GENOMIC DNA]</scope>
    <source>
        <strain evidence="9">ATCC 27064 / DSM 738 / JCM 4710 / NBRC 13307 / NCIMB 12785 / NRRL 3585 / VKM Ac-602</strain>
    </source>
</reference>
<proteinExistence type="inferred from homology"/>
<keyword evidence="9" id="KW-1185">Reference proteome</keyword>
<keyword evidence="5" id="KW-0472">Membrane</keyword>
<evidence type="ECO:0000256" key="6">
    <source>
        <dbReference type="SAM" id="SignalP"/>
    </source>
</evidence>
<evidence type="ECO:0000313" key="9">
    <source>
        <dbReference type="Proteomes" id="UP000002357"/>
    </source>
</evidence>
<dbReference type="GO" id="GO:0043190">
    <property type="term" value="C:ATP-binding cassette (ABC) transporter complex"/>
    <property type="evidence" value="ECO:0007669"/>
    <property type="project" value="InterPro"/>
</dbReference>
<dbReference type="OrthoDB" id="9764591at2"/>
<keyword evidence="5" id="KW-0812">Transmembrane</keyword>
<name>E2Q969_STRCL</name>
<protein>
    <submittedName>
        <fullName evidence="8">Extracellular solute-binding protein</fullName>
    </submittedName>
</protein>
<evidence type="ECO:0000313" key="8">
    <source>
        <dbReference type="EMBL" id="EFG09683.1"/>
    </source>
</evidence>
<dbReference type="PANTHER" id="PTHR30290">
    <property type="entry name" value="PERIPLASMIC BINDING COMPONENT OF ABC TRANSPORTER"/>
    <property type="match status" value="1"/>
</dbReference>
<dbReference type="PIRSF" id="PIRSF002741">
    <property type="entry name" value="MppA"/>
    <property type="match status" value="1"/>
</dbReference>
<keyword evidence="5" id="KW-1133">Transmembrane helix</keyword>
<dbReference type="SUPFAM" id="SSF53850">
    <property type="entry name" value="Periplasmic binding protein-like II"/>
    <property type="match status" value="1"/>
</dbReference>
<dbReference type="Pfam" id="PF00496">
    <property type="entry name" value="SBP_bac_5"/>
    <property type="match status" value="1"/>
</dbReference>
<dbReference type="GO" id="GO:0042597">
    <property type="term" value="C:periplasmic space"/>
    <property type="evidence" value="ECO:0007669"/>
    <property type="project" value="UniProtKB-ARBA"/>
</dbReference>
<keyword evidence="4 6" id="KW-0732">Signal</keyword>
<feature type="signal peptide" evidence="6">
    <location>
        <begin position="1"/>
        <end position="33"/>
    </location>
</feature>
<dbReference type="Proteomes" id="UP000002357">
    <property type="component" value="Chromosome"/>
</dbReference>
<dbReference type="eggNOG" id="COG0747">
    <property type="taxonomic scope" value="Bacteria"/>
</dbReference>
<dbReference type="STRING" id="1901.BB341_05860"/>
<gene>
    <name evidence="8" type="ORF">SCLAV_4611</name>
</gene>
<dbReference type="EMBL" id="CM000913">
    <property type="protein sequence ID" value="EFG09683.1"/>
    <property type="molecule type" value="Genomic_DNA"/>
</dbReference>
<dbReference type="Gene3D" id="3.10.105.10">
    <property type="entry name" value="Dipeptide-binding Protein, Domain 3"/>
    <property type="match status" value="1"/>
</dbReference>
<dbReference type="GO" id="GO:1904680">
    <property type="term" value="F:peptide transmembrane transporter activity"/>
    <property type="evidence" value="ECO:0007669"/>
    <property type="project" value="TreeGrafter"/>
</dbReference>
<dbReference type="GO" id="GO:0015833">
    <property type="term" value="P:peptide transport"/>
    <property type="evidence" value="ECO:0007669"/>
    <property type="project" value="TreeGrafter"/>
</dbReference>
<evidence type="ECO:0000256" key="5">
    <source>
        <dbReference type="SAM" id="Phobius"/>
    </source>
</evidence>
<comment type="subcellular location">
    <subcellularLocation>
        <location evidence="1">Cell envelope</location>
    </subcellularLocation>
</comment>
<evidence type="ECO:0000259" key="7">
    <source>
        <dbReference type="Pfam" id="PF00496"/>
    </source>
</evidence>
<evidence type="ECO:0000256" key="3">
    <source>
        <dbReference type="ARBA" id="ARBA00022448"/>
    </source>
</evidence>
<keyword evidence="3" id="KW-0813">Transport</keyword>
<evidence type="ECO:0000256" key="1">
    <source>
        <dbReference type="ARBA" id="ARBA00004196"/>
    </source>
</evidence>
<sequence length="605" mass="66531">MVIEVSFRTRALPALCTAAALLSVSALQSPAAADPDDGKKVLTIALSQSVDSLSPFLAQRLVSTTVHRLVYENLTNYDAADGRTIPGLATGWKSSPSKLIWTYTIRKNSTWSDGKPVTADDVAWTFNTMMKDEKAATANGNFTANFRRVTAPDPTTLVIELKRAQATMTALDIPIVPRHIWEKVGDFGSFNNDKTFPIVGNGPFVITEFKVDGFIRLKPNKTFWRGAPKFDELMLKFYKESDAAVAALRKGEVSFVHGLSPAQAAALRKTEDIEVNDAPGRRFLALAVNPGARSRDGRTFGTGHTALRDPAVRAALFHAIDRRELVDTVYQGHAVEGEGYVPPRFGAYHWRPDARQKRVYAPDVAASLLDGAGYRRNGDGRRLGKDGKPLTFRILCHATDPNETHMGKYLDSVWGKLGIDTRLECLDNVSDPWLKGDYDIAFDGWSVNPDPDFVLSIHTCDALPATPKDTGSTDNFICDREYDELYERQIAEYDPVKRIELVKRMQSRLYDTGLMNVLLYPNAVEAYRTDHIASMTTMPAAAGNLWGQDGYWSWWSAEPAEGHGEGGDGNSATEVVVGIGAFVALAVAVGLVVALRRRATADTRE</sequence>
<feature type="domain" description="Solute-binding protein family 5" evidence="7">
    <location>
        <begin position="85"/>
        <end position="456"/>
    </location>
</feature>
<accession>E2Q969</accession>
<dbReference type="CDD" id="cd08513">
    <property type="entry name" value="PBP2_thermophilic_Hb8_like"/>
    <property type="match status" value="1"/>
</dbReference>
<comment type="similarity">
    <text evidence="2">Belongs to the bacterial solute-binding protein 5 family.</text>
</comment>
<dbReference type="InterPro" id="IPR000914">
    <property type="entry name" value="SBP_5_dom"/>
</dbReference>
<organism evidence="8 9">
    <name type="scientific">Streptomyces clavuligerus</name>
    <dbReference type="NCBI Taxonomy" id="1901"/>
    <lineage>
        <taxon>Bacteria</taxon>
        <taxon>Bacillati</taxon>
        <taxon>Actinomycetota</taxon>
        <taxon>Actinomycetes</taxon>
        <taxon>Kitasatosporales</taxon>
        <taxon>Streptomycetaceae</taxon>
        <taxon>Streptomyces</taxon>
    </lineage>
</organism>
<dbReference type="Gene3D" id="3.40.190.10">
    <property type="entry name" value="Periplasmic binding protein-like II"/>
    <property type="match status" value="1"/>
</dbReference>
<evidence type="ECO:0000256" key="2">
    <source>
        <dbReference type="ARBA" id="ARBA00005695"/>
    </source>
</evidence>
<dbReference type="PANTHER" id="PTHR30290:SF10">
    <property type="entry name" value="PERIPLASMIC OLIGOPEPTIDE-BINDING PROTEIN-RELATED"/>
    <property type="match status" value="1"/>
</dbReference>